<dbReference type="EMBL" id="AP017312">
    <property type="protein sequence ID" value="BAU29601.1"/>
    <property type="molecule type" value="Genomic_DNA"/>
</dbReference>
<evidence type="ECO:0000313" key="2">
    <source>
        <dbReference type="Proteomes" id="UP000217696"/>
    </source>
</evidence>
<evidence type="ECO:0000313" key="1">
    <source>
        <dbReference type="EMBL" id="BAU29601.1"/>
    </source>
</evidence>
<dbReference type="Proteomes" id="UP000217696">
    <property type="component" value="Chromosome"/>
</dbReference>
<name>A0A0U5B0T3_9BACL</name>
<proteinExistence type="predicted"/>
<dbReference type="AlphaFoldDB" id="A0A0U5B0T3"/>
<accession>A0A0U5B0T3</accession>
<keyword evidence="2" id="KW-1185">Reference proteome</keyword>
<dbReference type="KEGG" id="asoc:CB4_03812"/>
<protein>
    <submittedName>
        <fullName evidence="1">Uncharacterized protein</fullName>
    </submittedName>
</protein>
<gene>
    <name evidence="1" type="ORF">CB4_03812</name>
</gene>
<reference evidence="1 2" key="1">
    <citation type="submission" date="2015-12" db="EMBL/GenBank/DDBJ databases">
        <title>Genome sequence of Aneurinibacillus soli.</title>
        <authorList>
            <person name="Lee J.S."/>
            <person name="Lee K.C."/>
            <person name="Kim K.K."/>
            <person name="Lee B.W."/>
        </authorList>
    </citation>
    <scope>NUCLEOTIDE SEQUENCE [LARGE SCALE GENOMIC DNA]</scope>
    <source>
        <strain evidence="1 2">CB4</strain>
    </source>
</reference>
<sequence>METRVIMPDPQSNWEECVQRYWEKEKKQRE</sequence>
<organism evidence="1 2">
    <name type="scientific">Aneurinibacillus soli</name>
    <dbReference type="NCBI Taxonomy" id="1500254"/>
    <lineage>
        <taxon>Bacteria</taxon>
        <taxon>Bacillati</taxon>
        <taxon>Bacillota</taxon>
        <taxon>Bacilli</taxon>
        <taxon>Bacillales</taxon>
        <taxon>Paenibacillaceae</taxon>
        <taxon>Aneurinibacillus group</taxon>
        <taxon>Aneurinibacillus</taxon>
    </lineage>
</organism>